<dbReference type="AlphaFoldDB" id="A0AA35YVF2"/>
<dbReference type="Gene3D" id="1.20.5.190">
    <property type="match status" value="1"/>
</dbReference>
<gene>
    <name evidence="4" type="ORF">LSALG_LOCUS20707</name>
</gene>
<proteinExistence type="inferred from homology"/>
<dbReference type="CDD" id="cd23767">
    <property type="entry name" value="IQCD"/>
    <property type="match status" value="1"/>
</dbReference>
<keyword evidence="1" id="KW-0112">Calmodulin-binding</keyword>
<protein>
    <recommendedName>
        <fullName evidence="6">DUF4005 domain-containing protein</fullName>
    </recommendedName>
</protein>
<feature type="region of interest" description="Disordered" evidence="3">
    <location>
        <begin position="82"/>
        <end position="131"/>
    </location>
</feature>
<evidence type="ECO:0000256" key="1">
    <source>
        <dbReference type="ARBA" id="ARBA00022860"/>
    </source>
</evidence>
<keyword evidence="5" id="KW-1185">Reference proteome</keyword>
<evidence type="ECO:0000256" key="2">
    <source>
        <dbReference type="ARBA" id="ARBA00024341"/>
    </source>
</evidence>
<dbReference type="Pfam" id="PF00612">
    <property type="entry name" value="IQ"/>
    <property type="match status" value="2"/>
</dbReference>
<dbReference type="EMBL" id="OX465080">
    <property type="protein sequence ID" value="CAI9280988.1"/>
    <property type="molecule type" value="Genomic_DNA"/>
</dbReference>
<organism evidence="4 5">
    <name type="scientific">Lactuca saligna</name>
    <name type="common">Willowleaf lettuce</name>
    <dbReference type="NCBI Taxonomy" id="75948"/>
    <lineage>
        <taxon>Eukaryota</taxon>
        <taxon>Viridiplantae</taxon>
        <taxon>Streptophyta</taxon>
        <taxon>Embryophyta</taxon>
        <taxon>Tracheophyta</taxon>
        <taxon>Spermatophyta</taxon>
        <taxon>Magnoliopsida</taxon>
        <taxon>eudicotyledons</taxon>
        <taxon>Gunneridae</taxon>
        <taxon>Pentapetalae</taxon>
        <taxon>asterids</taxon>
        <taxon>campanulids</taxon>
        <taxon>Asterales</taxon>
        <taxon>Asteraceae</taxon>
        <taxon>Cichorioideae</taxon>
        <taxon>Cichorieae</taxon>
        <taxon>Lactucinae</taxon>
        <taxon>Lactuca</taxon>
    </lineage>
</organism>
<dbReference type="InterPro" id="IPR000048">
    <property type="entry name" value="IQ_motif_EF-hand-BS"/>
</dbReference>
<evidence type="ECO:0000313" key="5">
    <source>
        <dbReference type="Proteomes" id="UP001177003"/>
    </source>
</evidence>
<feature type="compositionally biased region" description="Polar residues" evidence="3">
    <location>
        <begin position="362"/>
        <end position="374"/>
    </location>
</feature>
<comment type="similarity">
    <text evidence="2">Belongs to the IQD family.</text>
</comment>
<name>A0AA35YVF2_LACSI</name>
<feature type="compositionally biased region" description="Low complexity" evidence="3">
    <location>
        <begin position="104"/>
        <end position="122"/>
    </location>
</feature>
<dbReference type="GO" id="GO:0005516">
    <property type="term" value="F:calmodulin binding"/>
    <property type="evidence" value="ECO:0007669"/>
    <property type="project" value="UniProtKB-KW"/>
</dbReference>
<feature type="compositionally biased region" description="Low complexity" evidence="3">
    <location>
        <begin position="280"/>
        <end position="295"/>
    </location>
</feature>
<feature type="compositionally biased region" description="Low complexity" evidence="3">
    <location>
        <begin position="380"/>
        <end position="395"/>
    </location>
</feature>
<sequence>MFDCNNKPLNCICGSPLFGEDLIPPMLFFPITPPTATNYTNTIIYGSNLHSSHQYINYQVRCSQMGGSAKWIKSLIGFQKSNSNSSDQEKVGGNKTRSWKLWRSPSAGSSSVSSSKGIKAGGRLSTSDGSRSEDVSFSAAMATVVRAPPKDFMFVRKEWAAIRIQSVFRSFLARQALRALKALVRLQAIVRGRLVRKQADVTLRCMQALVRAQARVRAQSANTTQEFPTALRNHLSAVKQSEGGWCDSRGTAEEVRVKEQMKQDGANKRNRAKAYAFYQQKQRANSNSKSSSPRSGMQNSDWTWLNGWMAAKSWDNTGSSKFSSQIKNYDNRSVKSCSEHESMKIKKNLVSTRVSLKPFMSSPLTQSSSTNPCSGSVYDESTTSTNSSSSTSETRLSSERKPSYMSLTESIKAKRKGQGRNYFSNASPLSKGVAARRSDDSDLYSSELGKDLYPPLFIDRYDEVRSRRG</sequence>
<dbReference type="PANTHER" id="PTHR32295:SF126">
    <property type="entry name" value="PROTEIN IQ-DOMAIN 8"/>
    <property type="match status" value="1"/>
</dbReference>
<feature type="region of interest" description="Disordered" evidence="3">
    <location>
        <begin position="277"/>
        <end position="299"/>
    </location>
</feature>
<dbReference type="PANTHER" id="PTHR32295">
    <property type="entry name" value="IQ-DOMAIN 5-RELATED"/>
    <property type="match status" value="1"/>
</dbReference>
<feature type="region of interest" description="Disordered" evidence="3">
    <location>
        <begin position="360"/>
        <end position="449"/>
    </location>
</feature>
<evidence type="ECO:0000313" key="4">
    <source>
        <dbReference type="EMBL" id="CAI9280988.1"/>
    </source>
</evidence>
<evidence type="ECO:0008006" key="6">
    <source>
        <dbReference type="Google" id="ProtNLM"/>
    </source>
</evidence>
<dbReference type="Proteomes" id="UP001177003">
    <property type="component" value="Chromosome 4"/>
</dbReference>
<evidence type="ECO:0000256" key="3">
    <source>
        <dbReference type="SAM" id="MobiDB-lite"/>
    </source>
</evidence>
<dbReference type="PROSITE" id="PS50096">
    <property type="entry name" value="IQ"/>
    <property type="match status" value="2"/>
</dbReference>
<accession>A0AA35YVF2</accession>
<reference evidence="4" key="1">
    <citation type="submission" date="2023-04" db="EMBL/GenBank/DDBJ databases">
        <authorList>
            <person name="Vijverberg K."/>
            <person name="Xiong W."/>
            <person name="Schranz E."/>
        </authorList>
    </citation>
    <scope>NUCLEOTIDE SEQUENCE</scope>
</reference>